<proteinExistence type="predicted"/>
<protein>
    <submittedName>
        <fullName evidence="1">RNA-directed DNA polymerase-like protein</fullName>
    </submittedName>
</protein>
<sequence length="81" mass="9208">MGEMITVESDRSNNISRESESKLDQVLIVNEFTDVFPKDLLGLPLEREVEFVVDFMLGLKEFKAQLQGLSDRDFIQSSVSP</sequence>
<keyword evidence="2" id="KW-1185">Reference proteome</keyword>
<dbReference type="OrthoDB" id="2431547at2759"/>
<comment type="caution">
    <text evidence="1">The sequence shown here is derived from an EMBL/GenBank/DDBJ whole genome shotgun (WGS) entry which is preliminary data.</text>
</comment>
<keyword evidence="1" id="KW-0548">Nucleotidyltransferase</keyword>
<organism evidence="1 2">
    <name type="scientific">Gossypium australe</name>
    <dbReference type="NCBI Taxonomy" id="47621"/>
    <lineage>
        <taxon>Eukaryota</taxon>
        <taxon>Viridiplantae</taxon>
        <taxon>Streptophyta</taxon>
        <taxon>Embryophyta</taxon>
        <taxon>Tracheophyta</taxon>
        <taxon>Spermatophyta</taxon>
        <taxon>Magnoliopsida</taxon>
        <taxon>eudicotyledons</taxon>
        <taxon>Gunneridae</taxon>
        <taxon>Pentapetalae</taxon>
        <taxon>rosids</taxon>
        <taxon>malvids</taxon>
        <taxon>Malvales</taxon>
        <taxon>Malvaceae</taxon>
        <taxon>Malvoideae</taxon>
        <taxon>Gossypium</taxon>
    </lineage>
</organism>
<reference evidence="2" key="1">
    <citation type="journal article" date="2019" name="Plant Biotechnol. J.">
        <title>Genome sequencing of the Australian wild diploid species Gossypium australe highlights disease resistance and delayed gland morphogenesis.</title>
        <authorList>
            <person name="Cai Y."/>
            <person name="Cai X."/>
            <person name="Wang Q."/>
            <person name="Wang P."/>
            <person name="Zhang Y."/>
            <person name="Cai C."/>
            <person name="Xu Y."/>
            <person name="Wang K."/>
            <person name="Zhou Z."/>
            <person name="Wang C."/>
            <person name="Geng S."/>
            <person name="Li B."/>
            <person name="Dong Q."/>
            <person name="Hou Y."/>
            <person name="Wang H."/>
            <person name="Ai P."/>
            <person name="Liu Z."/>
            <person name="Yi F."/>
            <person name="Sun M."/>
            <person name="An G."/>
            <person name="Cheng J."/>
            <person name="Zhang Y."/>
            <person name="Shi Q."/>
            <person name="Xie Y."/>
            <person name="Shi X."/>
            <person name="Chang Y."/>
            <person name="Huang F."/>
            <person name="Chen Y."/>
            <person name="Hong S."/>
            <person name="Mi L."/>
            <person name="Sun Q."/>
            <person name="Zhang L."/>
            <person name="Zhou B."/>
            <person name="Peng R."/>
            <person name="Zhang X."/>
            <person name="Liu F."/>
        </authorList>
    </citation>
    <scope>NUCLEOTIDE SEQUENCE [LARGE SCALE GENOMIC DNA]</scope>
    <source>
        <strain evidence="2">cv. PA1801</strain>
    </source>
</reference>
<accession>A0A5B6X0J0</accession>
<dbReference type="AlphaFoldDB" id="A0A5B6X0J0"/>
<evidence type="ECO:0000313" key="1">
    <source>
        <dbReference type="EMBL" id="KAA3487730.1"/>
    </source>
</evidence>
<dbReference type="GO" id="GO:0003964">
    <property type="term" value="F:RNA-directed DNA polymerase activity"/>
    <property type="evidence" value="ECO:0007669"/>
    <property type="project" value="UniProtKB-KW"/>
</dbReference>
<evidence type="ECO:0000313" key="2">
    <source>
        <dbReference type="Proteomes" id="UP000325315"/>
    </source>
</evidence>
<keyword evidence="1" id="KW-0695">RNA-directed DNA polymerase</keyword>
<dbReference type="EMBL" id="SMMG02000001">
    <property type="protein sequence ID" value="KAA3487730.1"/>
    <property type="molecule type" value="Genomic_DNA"/>
</dbReference>
<keyword evidence="1" id="KW-0808">Transferase</keyword>
<dbReference type="Proteomes" id="UP000325315">
    <property type="component" value="Unassembled WGS sequence"/>
</dbReference>
<gene>
    <name evidence="1" type="ORF">EPI10_031541</name>
</gene>
<name>A0A5B6X0J0_9ROSI</name>